<dbReference type="SMART" id="SM00382">
    <property type="entry name" value="AAA"/>
    <property type="match status" value="1"/>
</dbReference>
<dbReference type="SUPFAM" id="SSF90123">
    <property type="entry name" value="ABC transporter transmembrane region"/>
    <property type="match status" value="1"/>
</dbReference>
<evidence type="ECO:0000256" key="4">
    <source>
        <dbReference type="ARBA" id="ARBA00022741"/>
    </source>
</evidence>
<dbReference type="PROSITE" id="PS00211">
    <property type="entry name" value="ABC_TRANSPORTER_1"/>
    <property type="match status" value="1"/>
</dbReference>
<dbReference type="PANTHER" id="PTHR24221:SF654">
    <property type="entry name" value="ATP-BINDING CASSETTE SUB-FAMILY B MEMBER 6"/>
    <property type="match status" value="1"/>
</dbReference>
<feature type="transmembrane region" description="Helical" evidence="10">
    <location>
        <begin position="149"/>
        <end position="173"/>
    </location>
</feature>
<dbReference type="InterPro" id="IPR011527">
    <property type="entry name" value="ABC1_TM_dom"/>
</dbReference>
<dbReference type="EMBL" id="CP032568">
    <property type="protein sequence ID" value="AYF79479.1"/>
    <property type="molecule type" value="Genomic_DNA"/>
</dbReference>
<reference evidence="13 14" key="1">
    <citation type="submission" date="2018-09" db="EMBL/GenBank/DDBJ databases">
        <title>Nocardia yunnanensis sp. nov., an actinomycete isolated from a soil sample.</title>
        <authorList>
            <person name="Zhang J."/>
        </authorList>
    </citation>
    <scope>NUCLEOTIDE SEQUENCE [LARGE SCALE GENOMIC DNA]</scope>
    <source>
        <strain evidence="13 14">CFHS0054</strain>
    </source>
</reference>
<dbReference type="InterPro" id="IPR017871">
    <property type="entry name" value="ABC_transporter-like_CS"/>
</dbReference>
<evidence type="ECO:0000259" key="11">
    <source>
        <dbReference type="PROSITE" id="PS50893"/>
    </source>
</evidence>
<evidence type="ECO:0000256" key="8">
    <source>
        <dbReference type="ARBA" id="ARBA00023136"/>
    </source>
</evidence>
<evidence type="ECO:0000256" key="9">
    <source>
        <dbReference type="ARBA" id="ARBA00023455"/>
    </source>
</evidence>
<dbReference type="Pfam" id="PF00005">
    <property type="entry name" value="ABC_tran"/>
    <property type="match status" value="1"/>
</dbReference>
<dbReference type="GO" id="GO:0005524">
    <property type="term" value="F:ATP binding"/>
    <property type="evidence" value="ECO:0007669"/>
    <property type="project" value="UniProtKB-KW"/>
</dbReference>
<dbReference type="InterPro" id="IPR014223">
    <property type="entry name" value="ABC_CydC/D"/>
</dbReference>
<dbReference type="OrthoDB" id="9806127at2"/>
<organism evidence="13 14">
    <name type="scientific">Nocardia yunnanensis</name>
    <dbReference type="NCBI Taxonomy" id="2382165"/>
    <lineage>
        <taxon>Bacteria</taxon>
        <taxon>Bacillati</taxon>
        <taxon>Actinomycetota</taxon>
        <taxon>Actinomycetes</taxon>
        <taxon>Mycobacteriales</taxon>
        <taxon>Nocardiaceae</taxon>
        <taxon>Nocardia</taxon>
    </lineage>
</organism>
<dbReference type="PROSITE" id="PS50893">
    <property type="entry name" value="ABC_TRANSPORTER_2"/>
    <property type="match status" value="1"/>
</dbReference>
<evidence type="ECO:0000256" key="3">
    <source>
        <dbReference type="ARBA" id="ARBA00022692"/>
    </source>
</evidence>
<keyword evidence="4" id="KW-0547">Nucleotide-binding</keyword>
<dbReference type="InterPro" id="IPR003439">
    <property type="entry name" value="ABC_transporter-like_ATP-bd"/>
</dbReference>
<evidence type="ECO:0000259" key="12">
    <source>
        <dbReference type="PROSITE" id="PS50929"/>
    </source>
</evidence>
<evidence type="ECO:0000256" key="5">
    <source>
        <dbReference type="ARBA" id="ARBA00022840"/>
    </source>
</evidence>
<feature type="transmembrane region" description="Helical" evidence="10">
    <location>
        <begin position="257"/>
        <end position="277"/>
    </location>
</feature>
<feature type="domain" description="ABC transporter" evidence="11">
    <location>
        <begin position="320"/>
        <end position="522"/>
    </location>
</feature>
<keyword evidence="7 10" id="KW-1133">Transmembrane helix</keyword>
<dbReference type="GO" id="GO:0005886">
    <property type="term" value="C:plasma membrane"/>
    <property type="evidence" value="ECO:0007669"/>
    <property type="project" value="UniProtKB-SubCell"/>
</dbReference>
<dbReference type="Gene3D" id="1.20.1560.10">
    <property type="entry name" value="ABC transporter type 1, transmembrane domain"/>
    <property type="match status" value="1"/>
</dbReference>
<feature type="domain" description="ABC transmembrane type-1" evidence="12">
    <location>
        <begin position="10"/>
        <end position="288"/>
    </location>
</feature>
<gene>
    <name evidence="13" type="primary">cydC</name>
    <name evidence="13" type="ORF">D7D52_29585</name>
</gene>
<keyword evidence="6" id="KW-1278">Translocase</keyword>
<comment type="similarity">
    <text evidence="9">Belongs to the ABC transporter superfamily. Siderophore-Fe(3+) uptake transporter (SIUT) (TC 3.A.1.21) family.</text>
</comment>
<evidence type="ECO:0000256" key="7">
    <source>
        <dbReference type="ARBA" id="ARBA00022989"/>
    </source>
</evidence>
<dbReference type="SUPFAM" id="SSF52540">
    <property type="entry name" value="P-loop containing nucleoside triphosphate hydrolases"/>
    <property type="match status" value="1"/>
</dbReference>
<dbReference type="InterPro" id="IPR036640">
    <property type="entry name" value="ABC1_TM_sf"/>
</dbReference>
<dbReference type="GO" id="GO:0140359">
    <property type="term" value="F:ABC-type transporter activity"/>
    <property type="evidence" value="ECO:0007669"/>
    <property type="project" value="InterPro"/>
</dbReference>
<evidence type="ECO:0000256" key="1">
    <source>
        <dbReference type="ARBA" id="ARBA00004429"/>
    </source>
</evidence>
<dbReference type="InterPro" id="IPR003593">
    <property type="entry name" value="AAA+_ATPase"/>
</dbReference>
<evidence type="ECO:0000313" key="13">
    <source>
        <dbReference type="EMBL" id="AYF79479.1"/>
    </source>
</evidence>
<dbReference type="GO" id="GO:0034775">
    <property type="term" value="P:glutathione transmembrane transport"/>
    <property type="evidence" value="ECO:0007669"/>
    <property type="project" value="InterPro"/>
</dbReference>
<proteinExistence type="inferred from homology"/>
<evidence type="ECO:0000256" key="2">
    <source>
        <dbReference type="ARBA" id="ARBA00022519"/>
    </source>
</evidence>
<keyword evidence="14" id="KW-1185">Reference proteome</keyword>
<dbReference type="AlphaFoldDB" id="A0A386ZRX4"/>
<keyword evidence="8 10" id="KW-0472">Membrane</keyword>
<evidence type="ECO:0000256" key="6">
    <source>
        <dbReference type="ARBA" id="ARBA00022967"/>
    </source>
</evidence>
<dbReference type="Gene3D" id="3.40.50.300">
    <property type="entry name" value="P-loop containing nucleotide triphosphate hydrolases"/>
    <property type="match status" value="1"/>
</dbReference>
<dbReference type="Proteomes" id="UP000267164">
    <property type="component" value="Chromosome"/>
</dbReference>
<accession>A0A386ZRX4</accession>
<feature type="transmembrane region" description="Helical" evidence="10">
    <location>
        <begin position="120"/>
        <end position="143"/>
    </location>
</feature>
<dbReference type="GO" id="GO:0016887">
    <property type="term" value="F:ATP hydrolysis activity"/>
    <property type="evidence" value="ECO:0007669"/>
    <property type="project" value="InterPro"/>
</dbReference>
<evidence type="ECO:0000256" key="10">
    <source>
        <dbReference type="SAM" id="Phobius"/>
    </source>
</evidence>
<keyword evidence="3 10" id="KW-0812">Transmembrane</keyword>
<keyword evidence="2" id="KW-1003">Cell membrane</keyword>
<dbReference type="PROSITE" id="PS50929">
    <property type="entry name" value="ABC_TM1F"/>
    <property type="match status" value="1"/>
</dbReference>
<feature type="transmembrane region" description="Helical" evidence="10">
    <location>
        <begin position="231"/>
        <end position="251"/>
    </location>
</feature>
<feature type="transmembrane region" description="Helical" evidence="10">
    <location>
        <begin position="43"/>
        <end position="63"/>
    </location>
</feature>
<dbReference type="InterPro" id="IPR027417">
    <property type="entry name" value="P-loop_NTPase"/>
</dbReference>
<evidence type="ECO:0000313" key="14">
    <source>
        <dbReference type="Proteomes" id="UP000267164"/>
    </source>
</evidence>
<keyword evidence="2" id="KW-0997">Cell inner membrane</keyword>
<dbReference type="PANTHER" id="PTHR24221">
    <property type="entry name" value="ATP-BINDING CASSETTE SUB-FAMILY B"/>
    <property type="match status" value="1"/>
</dbReference>
<name>A0A386ZRX4_9NOCA</name>
<dbReference type="GO" id="GO:0045454">
    <property type="term" value="P:cell redox homeostasis"/>
    <property type="evidence" value="ECO:0007669"/>
    <property type="project" value="InterPro"/>
</dbReference>
<keyword evidence="5" id="KW-0067">ATP-binding</keyword>
<sequence>MFAPHRGRVVLATLAALAAEAAALALLATAGWLIARAGDHPPLAAVAVALVAVRALALGRGVFRYAERLLGHDSALAVVTDLRTAVYRGLEPLAPEGVAGFRGGDLLTRLVEDVDAVQDLFLRCLLPATVAAGIAVAAVGFTATLSLPAAAVLSAGLVIAGVLVPCAVAAATARTSTAPDGRGELAARTVDLIEGAADLAAYNATGTAVSAARALERELARRQRRTARTSALATAAVLAAQGATALGITAIGLRTPLTTVTTTLLVVLALAVFESFAPLPDSARRLVEVRASARRLSTILTAAPPVREPTRDAPPLTSRRPLIEIRGLRVPGRLDEPLDLRLEPGRRIALTGPSGAGKSTVLAVLLRFVAYEGSVRVDGRELSTLPGDDVRRLVTGMTQDAHVFHATLRENLRFARPDATLEELRAAARRARLLDWIESLPQGWDTLVGAGGTGMSGGQRQRLLLARALLADPPVLLLDEPTEGLDPDTAADLLADLLDLTRARTTLMVSHSPAAMAAADEICSVAG</sequence>
<dbReference type="InterPro" id="IPR039421">
    <property type="entry name" value="Type_1_exporter"/>
</dbReference>
<dbReference type="KEGG" id="nyu:D7D52_29585"/>
<comment type="subcellular location">
    <subcellularLocation>
        <location evidence="1">Cell inner membrane</location>
        <topology evidence="1">Multi-pass membrane protein</topology>
    </subcellularLocation>
</comment>
<protein>
    <submittedName>
        <fullName evidence="13">Thiol reductant ABC exporter subunit CydC</fullName>
    </submittedName>
</protein>
<dbReference type="NCBIfam" id="TIGR02868">
    <property type="entry name" value="CydC"/>
    <property type="match status" value="1"/>
</dbReference>